<dbReference type="EMBL" id="KK102440">
    <property type="protein sequence ID" value="KIY97759.1"/>
    <property type="molecule type" value="Genomic_DNA"/>
</dbReference>
<feature type="compositionally biased region" description="Basic and acidic residues" evidence="1">
    <location>
        <begin position="25"/>
        <end position="37"/>
    </location>
</feature>
<feature type="region of interest" description="Disordered" evidence="1">
    <location>
        <begin position="552"/>
        <end position="588"/>
    </location>
</feature>
<feature type="compositionally biased region" description="Low complexity" evidence="1">
    <location>
        <begin position="258"/>
        <end position="268"/>
    </location>
</feature>
<gene>
    <name evidence="2" type="ORF">MNEG_10202</name>
</gene>
<feature type="region of interest" description="Disordered" evidence="1">
    <location>
        <begin position="378"/>
        <end position="530"/>
    </location>
</feature>
<feature type="compositionally biased region" description="Basic and acidic residues" evidence="1">
    <location>
        <begin position="502"/>
        <end position="517"/>
    </location>
</feature>
<feature type="compositionally biased region" description="Low complexity" evidence="1">
    <location>
        <begin position="552"/>
        <end position="561"/>
    </location>
</feature>
<dbReference type="AlphaFoldDB" id="A0A0D2M287"/>
<organism evidence="2 3">
    <name type="scientific">Monoraphidium neglectum</name>
    <dbReference type="NCBI Taxonomy" id="145388"/>
    <lineage>
        <taxon>Eukaryota</taxon>
        <taxon>Viridiplantae</taxon>
        <taxon>Chlorophyta</taxon>
        <taxon>core chlorophytes</taxon>
        <taxon>Chlorophyceae</taxon>
        <taxon>CS clade</taxon>
        <taxon>Sphaeropleales</taxon>
        <taxon>Selenastraceae</taxon>
        <taxon>Monoraphidium</taxon>
    </lineage>
</organism>
<feature type="compositionally biased region" description="Low complexity" evidence="1">
    <location>
        <begin position="574"/>
        <end position="588"/>
    </location>
</feature>
<feature type="region of interest" description="Disordered" evidence="1">
    <location>
        <begin position="122"/>
        <end position="191"/>
    </location>
</feature>
<proteinExistence type="predicted"/>
<dbReference type="RefSeq" id="XP_013896779.1">
    <property type="nucleotide sequence ID" value="XM_014041325.1"/>
</dbReference>
<feature type="region of interest" description="Disordered" evidence="1">
    <location>
        <begin position="1"/>
        <end position="66"/>
    </location>
</feature>
<evidence type="ECO:0000256" key="1">
    <source>
        <dbReference type="SAM" id="MobiDB-lite"/>
    </source>
</evidence>
<name>A0A0D2M287_9CHLO</name>
<feature type="compositionally biased region" description="Low complexity" evidence="1">
    <location>
        <begin position="122"/>
        <end position="157"/>
    </location>
</feature>
<dbReference type="GeneID" id="25727341"/>
<sequence>MRGNVDASTAAEELASHVPGKRRTAGKEADACNKEDLDPASTSTPLGHHHRHGPKPPSSAKGHTHHCRSYSAQCHIAGDDAFLLPTPAATRRGPGSVPPATPLASRFSVDTDAVAPASAAAGASAGASTPPVPTPAQATPSVAAPATAPPAVGVTPTTAPPPAPRTASRWQAADSGERSGGGSPVASDASGTAAARAAVRAAMSLSGRSASPLRTPSEGTASERSATAAALLLLPAKLRSKAQRGGSAPPQQPPPAAAAPAAEGAEAGVTHGRGGVEPTAVEGAEVGMGRAESFDLMLLAAAAAEGTPPAKQQHQRPAQPSALPEAAAGVAPLRSGQQQRVRGAERQCGLGAAAGAPAAPTVRLGPLTCLHVHVTNGKQQQQQQQQQHQAHQQQPAALRQDVPAPAAGHATPAQRRMHPGQQLHQLQHQQQLQQQILRGPPSSGGRGAVAGNALPSPVLARAHVHAGPRRRSVDSSSGPPSPADAPAPALEPAPRPRQAQRRGWEAEGREPSQEAQRHWRKAGSVGSGAPGCVPYDPQLVPSLFKAPLPKAPVVAAQQQQPPQQPPPPPPPPQQQQHQQAVETPLARAAASAIATAAASVAASAPPPPPPLPIAGLSAPPAASAEQCWRLALSQPWIIGMEVQRANAVLQSAREAAVAAAATQQRLPQQAAGVGAAAGGAKRSAAAAGLGGFARGGRKAVRWA</sequence>
<dbReference type="InterPro" id="IPR052145">
    <property type="entry name" value="Mediator/Homeobox_domain"/>
</dbReference>
<accession>A0A0D2M287</accession>
<evidence type="ECO:0000313" key="3">
    <source>
        <dbReference type="Proteomes" id="UP000054498"/>
    </source>
</evidence>
<feature type="compositionally biased region" description="Pro residues" evidence="1">
    <location>
        <begin position="479"/>
        <end position="495"/>
    </location>
</feature>
<dbReference type="KEGG" id="mng:MNEG_10202"/>
<feature type="compositionally biased region" description="Pro residues" evidence="1">
    <location>
        <begin position="562"/>
        <end position="573"/>
    </location>
</feature>
<feature type="region of interest" description="Disordered" evidence="1">
    <location>
        <begin position="240"/>
        <end position="277"/>
    </location>
</feature>
<evidence type="ECO:0000313" key="2">
    <source>
        <dbReference type="EMBL" id="KIY97759.1"/>
    </source>
</evidence>
<reference evidence="2 3" key="1">
    <citation type="journal article" date="2013" name="BMC Genomics">
        <title>Reconstruction of the lipid metabolism for the microalga Monoraphidium neglectum from its genome sequence reveals characteristics suitable for biofuel production.</title>
        <authorList>
            <person name="Bogen C."/>
            <person name="Al-Dilaimi A."/>
            <person name="Albersmeier A."/>
            <person name="Wichmann J."/>
            <person name="Grundmann M."/>
            <person name="Rupp O."/>
            <person name="Lauersen K.J."/>
            <person name="Blifernez-Klassen O."/>
            <person name="Kalinowski J."/>
            <person name="Goesmann A."/>
            <person name="Mussgnug J.H."/>
            <person name="Kruse O."/>
        </authorList>
    </citation>
    <scope>NUCLEOTIDE SEQUENCE [LARGE SCALE GENOMIC DNA]</scope>
    <source>
        <strain evidence="2 3">SAG 48.87</strain>
    </source>
</reference>
<dbReference type="PANTHER" id="PTHR24330">
    <property type="entry name" value="HOMEOBOX PROTEIN BARH-LIKE"/>
    <property type="match status" value="1"/>
</dbReference>
<keyword evidence="3" id="KW-1185">Reference proteome</keyword>
<feature type="region of interest" description="Disordered" evidence="1">
    <location>
        <begin position="85"/>
        <end position="104"/>
    </location>
</feature>
<feature type="region of interest" description="Disordered" evidence="1">
    <location>
        <begin position="204"/>
        <end position="224"/>
    </location>
</feature>
<protein>
    <submittedName>
        <fullName evidence="2">Uncharacterized protein</fullName>
    </submittedName>
</protein>
<feature type="compositionally biased region" description="Low complexity" evidence="1">
    <location>
        <begin position="379"/>
        <end position="394"/>
    </location>
</feature>
<dbReference type="Proteomes" id="UP000054498">
    <property type="component" value="Unassembled WGS sequence"/>
</dbReference>
<feature type="compositionally biased region" description="Low complexity" evidence="1">
    <location>
        <begin position="421"/>
        <end position="435"/>
    </location>
</feature>
<feature type="region of interest" description="Disordered" evidence="1">
    <location>
        <begin position="305"/>
        <end position="344"/>
    </location>
</feature>
<dbReference type="PANTHER" id="PTHR24330:SF19">
    <property type="entry name" value="MEDIATOR OF RNA POLYMERASE II TRANSCRIPTION SUBUNIT 29"/>
    <property type="match status" value="1"/>
</dbReference>